<reference evidence="5 6" key="1">
    <citation type="submission" date="2017-02" db="EMBL/GenBank/DDBJ databases">
        <title>Pseudoalteromonas ulvae TC14 Genome.</title>
        <authorList>
            <person name="Molmeret M."/>
        </authorList>
    </citation>
    <scope>NUCLEOTIDE SEQUENCE [LARGE SCALE GENOMIC DNA]</scope>
    <source>
        <strain evidence="5">TC14</strain>
    </source>
</reference>
<proteinExistence type="predicted"/>
<dbReference type="InterPro" id="IPR034984">
    <property type="entry name" value="Imelysin-like_IPPA"/>
</dbReference>
<dbReference type="EMBL" id="MWPV01000001">
    <property type="protein sequence ID" value="OUL59460.1"/>
    <property type="molecule type" value="Genomic_DNA"/>
</dbReference>
<feature type="region of interest" description="Disordered" evidence="3">
    <location>
        <begin position="29"/>
        <end position="49"/>
    </location>
</feature>
<protein>
    <submittedName>
        <fullName evidence="5">Peptidase M75</fullName>
    </submittedName>
</protein>
<dbReference type="PROSITE" id="PS51257">
    <property type="entry name" value="PROKAR_LIPOPROTEIN"/>
    <property type="match status" value="1"/>
</dbReference>
<dbReference type="GO" id="GO:0030313">
    <property type="term" value="C:cell envelope"/>
    <property type="evidence" value="ECO:0007669"/>
    <property type="project" value="UniProtKB-SubCell"/>
</dbReference>
<evidence type="ECO:0000313" key="6">
    <source>
        <dbReference type="Proteomes" id="UP000194841"/>
    </source>
</evidence>
<dbReference type="CDD" id="cd14659">
    <property type="entry name" value="Imelysin-like_IPPA"/>
    <property type="match status" value="1"/>
</dbReference>
<dbReference type="Pfam" id="PF09375">
    <property type="entry name" value="Peptidase_M75"/>
    <property type="match status" value="1"/>
</dbReference>
<dbReference type="AlphaFoldDB" id="A0A244CV05"/>
<dbReference type="Gene3D" id="1.20.1420.20">
    <property type="entry name" value="M75 peptidase, HXXE motif"/>
    <property type="match status" value="1"/>
</dbReference>
<evidence type="ECO:0000259" key="4">
    <source>
        <dbReference type="Pfam" id="PF09375"/>
    </source>
</evidence>
<comment type="subcellular location">
    <subcellularLocation>
        <location evidence="1">Cell envelope</location>
    </subcellularLocation>
</comment>
<dbReference type="InterPro" id="IPR038352">
    <property type="entry name" value="Imelysin_sf"/>
</dbReference>
<organism evidence="5 6">
    <name type="scientific">Pseudoalteromonas ulvae</name>
    <dbReference type="NCBI Taxonomy" id="107327"/>
    <lineage>
        <taxon>Bacteria</taxon>
        <taxon>Pseudomonadati</taxon>
        <taxon>Pseudomonadota</taxon>
        <taxon>Gammaproteobacteria</taxon>
        <taxon>Alteromonadales</taxon>
        <taxon>Pseudoalteromonadaceae</taxon>
        <taxon>Pseudoalteromonas</taxon>
    </lineage>
</organism>
<evidence type="ECO:0000313" key="5">
    <source>
        <dbReference type="EMBL" id="OUL59460.1"/>
    </source>
</evidence>
<feature type="domain" description="Imelysin-like" evidence="4">
    <location>
        <begin position="68"/>
        <end position="391"/>
    </location>
</feature>
<dbReference type="Proteomes" id="UP000194841">
    <property type="component" value="Unassembled WGS sequence"/>
</dbReference>
<name>A0A244CV05_PSEDV</name>
<evidence type="ECO:0000256" key="3">
    <source>
        <dbReference type="SAM" id="MobiDB-lite"/>
    </source>
</evidence>
<evidence type="ECO:0000256" key="2">
    <source>
        <dbReference type="ARBA" id="ARBA00022729"/>
    </source>
</evidence>
<dbReference type="RefSeq" id="WP_086742850.1">
    <property type="nucleotide sequence ID" value="NZ_MWPV01000001.1"/>
</dbReference>
<evidence type="ECO:0000256" key="1">
    <source>
        <dbReference type="ARBA" id="ARBA00004196"/>
    </source>
</evidence>
<dbReference type="InterPro" id="IPR018976">
    <property type="entry name" value="Imelysin-like"/>
</dbReference>
<accession>A0A244CV05</accession>
<gene>
    <name evidence="5" type="ORF">B1199_04110</name>
</gene>
<comment type="caution">
    <text evidence="5">The sequence shown here is derived from an EMBL/GenBank/DDBJ whole genome shotgun (WGS) entry which is preliminary data.</text>
</comment>
<sequence>MLFSQKMKPLAIACALSVILTGCGESTSSTSGPDFGGNQPDPGQGGTTFDERALLTNLVDNVITPTFNAFQTQSEQNIAAVSAYCGLEQQVLAGEAVEAQRDEAYVEATQSWRDLAQIWQHAELMQVGPLVENDKQLRNVIYSWPSKSLCGIDQDVAYFEDGLINLDPNKPFDIKDRTANRRGLISLEHLLFNQNLAHNCSVANDALADWDMRPEQSRKVARCQFAVEVAKDLHDNATVLVNTWNADNGYAKALKTAGEPGSQFESAHLAVNVISDALFYLTEEVKDNKLAVPLGLGQFTNSCGKVACPQDVESGIANVSLAYISANISAFEQLFLGQGVNTENTTGFDDFLDQENGTQVKEAMILGIANAKAAVTNINGDLQQALIDENDKVVDTHDQVKVITDQLKNDFINKLALELPKTSAGDND</sequence>
<keyword evidence="6" id="KW-1185">Reference proteome</keyword>
<dbReference type="OrthoDB" id="7058523at2"/>
<keyword evidence="2" id="KW-0732">Signal</keyword>